<dbReference type="SUPFAM" id="SSF48452">
    <property type="entry name" value="TPR-like"/>
    <property type="match status" value="1"/>
</dbReference>
<name>A0A2P4XUH1_9STRA</name>
<dbReference type="InterPro" id="IPR011990">
    <property type="entry name" value="TPR-like_helical_dom_sf"/>
</dbReference>
<proteinExistence type="predicted"/>
<feature type="transmembrane region" description="Helical" evidence="3">
    <location>
        <begin position="105"/>
        <end position="129"/>
    </location>
</feature>
<evidence type="ECO:0000256" key="1">
    <source>
        <dbReference type="ARBA" id="ARBA00022737"/>
    </source>
</evidence>
<dbReference type="InterPro" id="IPR052346">
    <property type="entry name" value="O-mannosyl-transferase_TMTC"/>
</dbReference>
<evidence type="ECO:0000313" key="5">
    <source>
        <dbReference type="Proteomes" id="UP000237271"/>
    </source>
</evidence>
<evidence type="ECO:0000313" key="4">
    <source>
        <dbReference type="EMBL" id="POM69201.1"/>
    </source>
</evidence>
<keyword evidence="3" id="KW-1133">Transmembrane helix</keyword>
<reference evidence="4 5" key="1">
    <citation type="journal article" date="2017" name="Genome Biol. Evol.">
        <title>Phytophthora megakarya and P. palmivora, closely related causal agents of cacao black pod rot, underwent increases in genome sizes and gene numbers by different mechanisms.</title>
        <authorList>
            <person name="Ali S.S."/>
            <person name="Shao J."/>
            <person name="Lary D.J."/>
            <person name="Kronmiller B."/>
            <person name="Shen D."/>
            <person name="Strem M.D."/>
            <person name="Amoako-Attah I."/>
            <person name="Akrofi A.Y."/>
            <person name="Begoude B.A."/>
            <person name="Ten Hoopen G.M."/>
            <person name="Coulibaly K."/>
            <person name="Kebe B.I."/>
            <person name="Melnick R.L."/>
            <person name="Guiltinan M.J."/>
            <person name="Tyler B.M."/>
            <person name="Meinhardt L.W."/>
            <person name="Bailey B.A."/>
        </authorList>
    </citation>
    <scope>NUCLEOTIDE SEQUENCE [LARGE SCALE GENOMIC DNA]</scope>
    <source>
        <strain evidence="5">sbr112.9</strain>
    </source>
</reference>
<feature type="transmembrane region" description="Helical" evidence="3">
    <location>
        <begin position="274"/>
        <end position="297"/>
    </location>
</feature>
<dbReference type="AlphaFoldDB" id="A0A2P4XUH1"/>
<dbReference type="GO" id="GO:0005783">
    <property type="term" value="C:endoplasmic reticulum"/>
    <property type="evidence" value="ECO:0007669"/>
    <property type="project" value="TreeGrafter"/>
</dbReference>
<feature type="transmembrane region" description="Helical" evidence="3">
    <location>
        <begin position="243"/>
        <end position="262"/>
    </location>
</feature>
<dbReference type="GO" id="GO:0030968">
    <property type="term" value="P:endoplasmic reticulum unfolded protein response"/>
    <property type="evidence" value="ECO:0007669"/>
    <property type="project" value="TreeGrafter"/>
</dbReference>
<dbReference type="PANTHER" id="PTHR44227">
    <property type="match status" value="1"/>
</dbReference>
<dbReference type="Proteomes" id="UP000237271">
    <property type="component" value="Unassembled WGS sequence"/>
</dbReference>
<dbReference type="EMBL" id="NCKW01007916">
    <property type="protein sequence ID" value="POM69201.1"/>
    <property type="molecule type" value="Genomic_DNA"/>
</dbReference>
<feature type="transmembrane region" description="Helical" evidence="3">
    <location>
        <begin position="7"/>
        <end position="28"/>
    </location>
</feature>
<keyword evidence="1" id="KW-0677">Repeat</keyword>
<comment type="caution">
    <text evidence="4">The sequence shown here is derived from an EMBL/GenBank/DDBJ whole genome shotgun (WGS) entry which is preliminary data.</text>
</comment>
<accession>A0A2P4XUH1</accession>
<evidence type="ECO:0000256" key="2">
    <source>
        <dbReference type="ARBA" id="ARBA00022803"/>
    </source>
</evidence>
<dbReference type="PANTHER" id="PTHR44227:SF3">
    <property type="entry name" value="PROTEIN O-MANNOSYL-TRANSFERASE TMTC4"/>
    <property type="match status" value="1"/>
</dbReference>
<dbReference type="GO" id="GO:0000030">
    <property type="term" value="F:mannosyltransferase activity"/>
    <property type="evidence" value="ECO:0007669"/>
    <property type="project" value="TreeGrafter"/>
</dbReference>
<keyword evidence="3" id="KW-0812">Transmembrane</keyword>
<feature type="transmembrane region" description="Helical" evidence="3">
    <location>
        <begin position="383"/>
        <end position="400"/>
    </location>
</feature>
<keyword evidence="5" id="KW-1185">Reference proteome</keyword>
<feature type="transmembrane region" description="Helical" evidence="3">
    <location>
        <begin position="150"/>
        <end position="166"/>
    </location>
</feature>
<organism evidence="4 5">
    <name type="scientific">Phytophthora palmivora</name>
    <dbReference type="NCBI Taxonomy" id="4796"/>
    <lineage>
        <taxon>Eukaryota</taxon>
        <taxon>Sar</taxon>
        <taxon>Stramenopiles</taxon>
        <taxon>Oomycota</taxon>
        <taxon>Peronosporomycetes</taxon>
        <taxon>Peronosporales</taxon>
        <taxon>Peronosporaceae</taxon>
        <taxon>Phytophthora</taxon>
    </lineage>
</organism>
<dbReference type="Gene3D" id="1.25.40.10">
    <property type="entry name" value="Tetratricopeptide repeat domain"/>
    <property type="match status" value="1"/>
</dbReference>
<sequence length="646" mass="72810">MQLVLSTGEVVFCFCSIALALYLSPLFIGDVSFSGSSAWEFLLIWDDKENFLDNEVIQSGISLENLYAMFTMTKINVYEPFGWLLKAIQVQIVGLDSWSVRLVSAALHFMAAVVLARTSALLLNMIALLSDFTSGVDTDENTQERREKSHWYGCCISAMVFAIHPVHVEVIGWPSAQPYTLCALFSNLTMFVYVRAVYRKLCGVSLEKKNARNALLSSIFSGHGRNDLLCCGLYLSALLSKSVCVLLPASLFLVDIMVYARLQPHLPRPSAKQWWSYIVGKLPVVATLLAFVAVMLASNYNGMHLDADVLSLTLGERMIKTMTMPAWVLHRILWPTKLRPHYQLRPGELSLANPDYLLSLSASMALVLVTLWLFRYRHVTQHLLALAYFGIMVLPVSGLIQHGMVSAGCDRYAYLCSVVVVPYGGSLVAQHCFGTVEDDVKILSNERPEHAQDQQKTVGIGIAFLLVGTLLFISASLMGNWRNEDVLLEYSLRMDPTDWRILDQRATYIHSAGRCSSDDEECRQLWELSYYFTPVGTLKSDLQRLKHLVALNELDRACENYSKLLELRPDNCHVHNNVGVCLVHQGELSEARREFERALQTPGYEHLYAAPRKNLVELDKWIALKEDARTRGEEDTVPQMKSKIMY</sequence>
<keyword evidence="3" id="KW-0472">Membrane</keyword>
<feature type="transmembrane region" description="Helical" evidence="3">
    <location>
        <begin position="457"/>
        <end position="478"/>
    </location>
</feature>
<keyword evidence="2" id="KW-0802">TPR repeat</keyword>
<dbReference type="GO" id="GO:0035269">
    <property type="term" value="P:protein O-linked glycosylation via mannose"/>
    <property type="evidence" value="ECO:0007669"/>
    <property type="project" value="TreeGrafter"/>
</dbReference>
<gene>
    <name evidence="4" type="ORF">PHPALM_14534</name>
</gene>
<dbReference type="OrthoDB" id="195091at2759"/>
<evidence type="ECO:0000256" key="3">
    <source>
        <dbReference type="SAM" id="Phobius"/>
    </source>
</evidence>
<feature type="transmembrane region" description="Helical" evidence="3">
    <location>
        <begin position="356"/>
        <end position="374"/>
    </location>
</feature>
<protein>
    <submittedName>
        <fullName evidence="4">Uncharacterized protein</fullName>
    </submittedName>
</protein>